<dbReference type="NCBIfam" id="TIGR00054">
    <property type="entry name" value="RIP metalloprotease RseP"/>
    <property type="match status" value="1"/>
</dbReference>
<evidence type="ECO:0000256" key="6">
    <source>
        <dbReference type="ARBA" id="ARBA00022833"/>
    </source>
</evidence>
<name>A0A3B1AKX7_9ZZZZ</name>
<dbReference type="InterPro" id="IPR036034">
    <property type="entry name" value="PDZ_sf"/>
</dbReference>
<keyword evidence="5" id="KW-0378">Hydrolase</keyword>
<dbReference type="AlphaFoldDB" id="A0A3B1AKX7"/>
<dbReference type="EMBL" id="UOFY01000008">
    <property type="protein sequence ID" value="VAX06586.1"/>
    <property type="molecule type" value="Genomic_DNA"/>
</dbReference>
<proteinExistence type="predicted"/>
<evidence type="ECO:0000256" key="3">
    <source>
        <dbReference type="ARBA" id="ARBA00022670"/>
    </source>
</evidence>
<comment type="cofactor">
    <cofactor evidence="1">
        <name>Zn(2+)</name>
        <dbReference type="ChEBI" id="CHEBI:29105"/>
    </cofactor>
</comment>
<dbReference type="CDD" id="cd06163">
    <property type="entry name" value="S2P-M50_PDZ_RseP-like"/>
    <property type="match status" value="2"/>
</dbReference>
<evidence type="ECO:0000256" key="2">
    <source>
        <dbReference type="ARBA" id="ARBA00004141"/>
    </source>
</evidence>
<evidence type="ECO:0000256" key="5">
    <source>
        <dbReference type="ARBA" id="ARBA00022801"/>
    </source>
</evidence>
<dbReference type="Gene3D" id="2.30.42.10">
    <property type="match status" value="2"/>
</dbReference>
<dbReference type="PANTHER" id="PTHR42837:SF2">
    <property type="entry name" value="MEMBRANE METALLOPROTEASE ARASP2, CHLOROPLASTIC-RELATED"/>
    <property type="match status" value="1"/>
</dbReference>
<gene>
    <name evidence="12" type="ORF">MNBD_GAMMA25-1950</name>
</gene>
<feature type="domain" description="PDZ" evidence="11">
    <location>
        <begin position="116"/>
        <end position="188"/>
    </location>
</feature>
<dbReference type="InterPro" id="IPR008915">
    <property type="entry name" value="Peptidase_M50"/>
</dbReference>
<accession>A0A3B1AKX7</accession>
<evidence type="ECO:0000256" key="4">
    <source>
        <dbReference type="ARBA" id="ARBA00022692"/>
    </source>
</evidence>
<keyword evidence="3 12" id="KW-0645">Protease</keyword>
<evidence type="ECO:0000256" key="8">
    <source>
        <dbReference type="ARBA" id="ARBA00023049"/>
    </source>
</evidence>
<protein>
    <submittedName>
        <fullName evidence="12">Membrane-associated zinc metalloprotease</fullName>
    </submittedName>
</protein>
<organism evidence="12">
    <name type="scientific">hydrothermal vent metagenome</name>
    <dbReference type="NCBI Taxonomy" id="652676"/>
    <lineage>
        <taxon>unclassified sequences</taxon>
        <taxon>metagenomes</taxon>
        <taxon>ecological metagenomes</taxon>
    </lineage>
</organism>
<dbReference type="CDD" id="cd23081">
    <property type="entry name" value="cpPDZ_EcRseP-like"/>
    <property type="match status" value="1"/>
</dbReference>
<dbReference type="PANTHER" id="PTHR42837">
    <property type="entry name" value="REGULATOR OF SIGMA-E PROTEASE RSEP"/>
    <property type="match status" value="1"/>
</dbReference>
<reference evidence="12" key="1">
    <citation type="submission" date="2018-06" db="EMBL/GenBank/DDBJ databases">
        <authorList>
            <person name="Zhirakovskaya E."/>
        </authorList>
    </citation>
    <scope>NUCLEOTIDE SEQUENCE</scope>
</reference>
<dbReference type="SMART" id="SM00228">
    <property type="entry name" value="PDZ"/>
    <property type="match status" value="2"/>
</dbReference>
<keyword evidence="6" id="KW-0862">Zinc</keyword>
<dbReference type="GO" id="GO:0006508">
    <property type="term" value="P:proteolysis"/>
    <property type="evidence" value="ECO:0007669"/>
    <property type="project" value="UniProtKB-KW"/>
</dbReference>
<sequence>MFDILYTVGAFLLAISLLVAVHEFGHYWVARRLGVKILRFSIGFGKPLWKKTFGEDQTEFVIASLPLGGYVKMLDGREGDVAEDEAHRAFDRQSLRTRFAIVFAGPAFNFIFAIVAYWMMFVIGIQGVVPVVGEVSENTPAAQAGLATGQKIIAIGGKDTPIWDVALESILPVIVDRSRVEMFLENKDGTTFTTELDLSQTTQEMEPGKLFDILGFLPFREELKAIIGRVVDDSAAAKAGLQENDKIIRIDEHAINNWTDLVEVVSVRPDEDMLLLIERDGREMEIPTHTMSAEQDGKMVGKLGIGPFVSDANRVLYRYDAFAALSQGWDKCWSNAWLTLKMLGKIISGEVSVKNLSGPLNIAVYAGYSANAGFARFLDFLAIVSISLGILNLLPVPVLDGGHLMFYLIEAIKGSPVSEKVELIGQQIGIAALVLLMSVALYNDFVRLLS</sequence>
<dbReference type="InterPro" id="IPR041489">
    <property type="entry name" value="PDZ_6"/>
</dbReference>
<feature type="transmembrane region" description="Helical" evidence="10">
    <location>
        <begin position="6"/>
        <end position="29"/>
    </location>
</feature>
<evidence type="ECO:0000256" key="10">
    <source>
        <dbReference type="SAM" id="Phobius"/>
    </source>
</evidence>
<feature type="transmembrane region" description="Helical" evidence="10">
    <location>
        <begin position="99"/>
        <end position="120"/>
    </location>
</feature>
<keyword evidence="9 10" id="KW-0472">Membrane</keyword>
<dbReference type="GO" id="GO:0016020">
    <property type="term" value="C:membrane"/>
    <property type="evidence" value="ECO:0007669"/>
    <property type="project" value="UniProtKB-SubCell"/>
</dbReference>
<keyword evidence="7 10" id="KW-1133">Transmembrane helix</keyword>
<dbReference type="GO" id="GO:0004222">
    <property type="term" value="F:metalloendopeptidase activity"/>
    <property type="evidence" value="ECO:0007669"/>
    <property type="project" value="InterPro"/>
</dbReference>
<feature type="domain" description="PDZ" evidence="11">
    <location>
        <begin position="207"/>
        <end position="281"/>
    </location>
</feature>
<keyword evidence="4 10" id="KW-0812">Transmembrane</keyword>
<comment type="subcellular location">
    <subcellularLocation>
        <location evidence="2">Membrane</location>
        <topology evidence="2">Multi-pass membrane protein</topology>
    </subcellularLocation>
</comment>
<evidence type="ECO:0000256" key="9">
    <source>
        <dbReference type="ARBA" id="ARBA00023136"/>
    </source>
</evidence>
<dbReference type="Pfam" id="PF17820">
    <property type="entry name" value="PDZ_6"/>
    <property type="match status" value="1"/>
</dbReference>
<dbReference type="InterPro" id="IPR004387">
    <property type="entry name" value="Pept_M50_Zn"/>
</dbReference>
<dbReference type="InterPro" id="IPR001478">
    <property type="entry name" value="PDZ"/>
</dbReference>
<dbReference type="SUPFAM" id="SSF50156">
    <property type="entry name" value="PDZ domain-like"/>
    <property type="match status" value="2"/>
</dbReference>
<keyword evidence="8 12" id="KW-0482">Metalloprotease</keyword>
<evidence type="ECO:0000256" key="1">
    <source>
        <dbReference type="ARBA" id="ARBA00001947"/>
    </source>
</evidence>
<evidence type="ECO:0000313" key="12">
    <source>
        <dbReference type="EMBL" id="VAX06586.1"/>
    </source>
</evidence>
<evidence type="ECO:0000256" key="7">
    <source>
        <dbReference type="ARBA" id="ARBA00022989"/>
    </source>
</evidence>
<evidence type="ECO:0000259" key="11">
    <source>
        <dbReference type="SMART" id="SM00228"/>
    </source>
</evidence>
<dbReference type="Pfam" id="PF02163">
    <property type="entry name" value="Peptidase_M50"/>
    <property type="match status" value="1"/>
</dbReference>